<proteinExistence type="predicted"/>
<dbReference type="Proteomes" id="UP000002035">
    <property type="component" value="Unassembled WGS sequence"/>
</dbReference>
<evidence type="ECO:0000313" key="3">
    <source>
        <dbReference type="Proteomes" id="UP000002035"/>
    </source>
</evidence>
<dbReference type="RefSeq" id="XP_002845645.1">
    <property type="nucleotide sequence ID" value="XM_002845599.1"/>
</dbReference>
<sequence>MAEQKLHAEPEGVISTARGGHWNGPGGSVDVSVGLWDIFRDYMGDTVAMQYYLHNKSRSPHYGSIRVTVAVFGVPLNAANDQQVSYCMFKQLTAKRAKLGRNVDLKFIPVPPV</sequence>
<dbReference type="VEuPathDB" id="FungiDB:MCYG_05514"/>
<keyword evidence="3" id="KW-1185">Reference proteome</keyword>
<dbReference type="HOGENOM" id="CLU_2132962_0_0_1"/>
<evidence type="ECO:0000313" key="2">
    <source>
        <dbReference type="EMBL" id="EEQ32695.1"/>
    </source>
</evidence>
<name>C5FS42_ARTOC</name>
<protein>
    <submittedName>
        <fullName evidence="2">Uncharacterized protein</fullName>
    </submittedName>
</protein>
<dbReference type="GeneID" id="9224651"/>
<dbReference type="AlphaFoldDB" id="C5FS42"/>
<reference evidence="3" key="1">
    <citation type="journal article" date="2012" name="MBio">
        <title>Comparative genome analysis of Trichophyton rubrum and related dermatophytes reveals candidate genes involved in infection.</title>
        <authorList>
            <person name="Martinez D.A."/>
            <person name="Oliver B.G."/>
            <person name="Graeser Y."/>
            <person name="Goldberg J.M."/>
            <person name="Li W."/>
            <person name="Martinez-Rossi N.M."/>
            <person name="Monod M."/>
            <person name="Shelest E."/>
            <person name="Barton R.C."/>
            <person name="Birch E."/>
            <person name="Brakhage A.A."/>
            <person name="Chen Z."/>
            <person name="Gurr S.J."/>
            <person name="Heiman D."/>
            <person name="Heitman J."/>
            <person name="Kosti I."/>
            <person name="Rossi A."/>
            <person name="Saif S."/>
            <person name="Samalova M."/>
            <person name="Saunders C.W."/>
            <person name="Shea T."/>
            <person name="Summerbell R.C."/>
            <person name="Xu J."/>
            <person name="Young S."/>
            <person name="Zeng Q."/>
            <person name="Birren B.W."/>
            <person name="Cuomo C.A."/>
            <person name="White T.C."/>
        </authorList>
    </citation>
    <scope>NUCLEOTIDE SEQUENCE [LARGE SCALE GENOMIC DNA]</scope>
    <source>
        <strain evidence="3">ATCC MYA-4605 / CBS 113480</strain>
    </source>
</reference>
<feature type="region of interest" description="Disordered" evidence="1">
    <location>
        <begin position="1"/>
        <end position="26"/>
    </location>
</feature>
<evidence type="ECO:0000256" key="1">
    <source>
        <dbReference type="SAM" id="MobiDB-lite"/>
    </source>
</evidence>
<feature type="compositionally biased region" description="Basic and acidic residues" evidence="1">
    <location>
        <begin position="1"/>
        <end position="10"/>
    </location>
</feature>
<dbReference type="EMBL" id="DS995705">
    <property type="protein sequence ID" value="EEQ32695.1"/>
    <property type="molecule type" value="Genomic_DNA"/>
</dbReference>
<accession>C5FS42</accession>
<organism evidence="2 3">
    <name type="scientific">Arthroderma otae (strain ATCC MYA-4605 / CBS 113480)</name>
    <name type="common">Microsporum canis</name>
    <dbReference type="NCBI Taxonomy" id="554155"/>
    <lineage>
        <taxon>Eukaryota</taxon>
        <taxon>Fungi</taxon>
        <taxon>Dikarya</taxon>
        <taxon>Ascomycota</taxon>
        <taxon>Pezizomycotina</taxon>
        <taxon>Eurotiomycetes</taxon>
        <taxon>Eurotiomycetidae</taxon>
        <taxon>Onygenales</taxon>
        <taxon>Arthrodermataceae</taxon>
        <taxon>Microsporum</taxon>
    </lineage>
</organism>
<gene>
    <name evidence="2" type="ORF">MCYG_05514</name>
</gene>